<name>A0ABU1PSG5_9PSEU</name>
<dbReference type="EMBL" id="JAVDSG010000001">
    <property type="protein sequence ID" value="MDR6593588.1"/>
    <property type="molecule type" value="Genomic_DNA"/>
</dbReference>
<proteinExistence type="predicted"/>
<dbReference type="SUPFAM" id="SSF56112">
    <property type="entry name" value="Protein kinase-like (PK-like)"/>
    <property type="match status" value="1"/>
</dbReference>
<dbReference type="Pfam" id="PF01636">
    <property type="entry name" value="APH"/>
    <property type="match status" value="1"/>
</dbReference>
<sequence>MTAPRPDEETTELLVERAAHELGLNTSGLRLLHQHATAVYLLPAADAIARVHTGDPAAAVRSVTIAHWLTDQGFPATTPLPGSRPITHDNKRAITFWTHYPQPTPPARPDPAALGRLLRELHRLPPPPVILPVYRPLASLNATIATAVCLHTEDRAWLTDTAGALLVDYAELDFPLGHGHLHGDAYPGNLLLDTTSGHWRLGDWDETAAGPRELDLANTYQGIRMGRTTAELNRFAQAYGYDLRDWTGLPTLRAIRDLHTLGSFIRRADRGDSEAATELRRRLHVLRQGGPTRTWHGV</sequence>
<dbReference type="InterPro" id="IPR002575">
    <property type="entry name" value="Aminoglycoside_PTrfase"/>
</dbReference>
<dbReference type="RefSeq" id="WP_310306428.1">
    <property type="nucleotide sequence ID" value="NZ_BAAAXB010000001.1"/>
</dbReference>
<accession>A0ABU1PSG5</accession>
<dbReference type="Gene3D" id="3.90.1200.10">
    <property type="match status" value="1"/>
</dbReference>
<organism evidence="2 3">
    <name type="scientific">Saccharothrix longispora</name>
    <dbReference type="NCBI Taxonomy" id="33920"/>
    <lineage>
        <taxon>Bacteria</taxon>
        <taxon>Bacillati</taxon>
        <taxon>Actinomycetota</taxon>
        <taxon>Actinomycetes</taxon>
        <taxon>Pseudonocardiales</taxon>
        <taxon>Pseudonocardiaceae</taxon>
        <taxon>Saccharothrix</taxon>
    </lineage>
</organism>
<reference evidence="2 3" key="1">
    <citation type="submission" date="2023-07" db="EMBL/GenBank/DDBJ databases">
        <title>Sequencing the genomes of 1000 actinobacteria strains.</title>
        <authorList>
            <person name="Klenk H.-P."/>
        </authorList>
    </citation>
    <scope>NUCLEOTIDE SEQUENCE [LARGE SCALE GENOMIC DNA]</scope>
    <source>
        <strain evidence="2 3">DSM 43749</strain>
    </source>
</reference>
<evidence type="ECO:0000313" key="2">
    <source>
        <dbReference type="EMBL" id="MDR6593588.1"/>
    </source>
</evidence>
<evidence type="ECO:0000259" key="1">
    <source>
        <dbReference type="Pfam" id="PF01636"/>
    </source>
</evidence>
<dbReference type="Proteomes" id="UP001268819">
    <property type="component" value="Unassembled WGS sequence"/>
</dbReference>
<protein>
    <recommendedName>
        <fullName evidence="1">Aminoglycoside phosphotransferase domain-containing protein</fullName>
    </recommendedName>
</protein>
<evidence type="ECO:0000313" key="3">
    <source>
        <dbReference type="Proteomes" id="UP001268819"/>
    </source>
</evidence>
<gene>
    <name evidence="2" type="ORF">J2S66_001972</name>
</gene>
<comment type="caution">
    <text evidence="2">The sequence shown here is derived from an EMBL/GenBank/DDBJ whole genome shotgun (WGS) entry which is preliminary data.</text>
</comment>
<dbReference type="InterPro" id="IPR011009">
    <property type="entry name" value="Kinase-like_dom_sf"/>
</dbReference>
<keyword evidence="3" id="KW-1185">Reference proteome</keyword>
<feature type="domain" description="Aminoglycoside phosphotransferase" evidence="1">
    <location>
        <begin position="46"/>
        <end position="247"/>
    </location>
</feature>